<dbReference type="NCBIfam" id="NF006134">
    <property type="entry name" value="PRK08279.1"/>
    <property type="match status" value="1"/>
</dbReference>
<comment type="similarity">
    <text evidence="2">Belongs to the ATP-dependent AMP-binding enzyme family.</text>
</comment>
<dbReference type="CTD" id="26067068"/>
<evidence type="ECO:0000256" key="16">
    <source>
        <dbReference type="SAM" id="MobiDB-lite"/>
    </source>
</evidence>
<evidence type="ECO:0000256" key="10">
    <source>
        <dbReference type="ARBA" id="ARBA00023136"/>
    </source>
</evidence>
<name>A0A7M7G598_NASVI</name>
<dbReference type="Proteomes" id="UP000002358">
    <property type="component" value="Chromosome 2"/>
</dbReference>
<evidence type="ECO:0000313" key="20">
    <source>
        <dbReference type="EnsemblMetazoa" id="XP_001603923"/>
    </source>
</evidence>
<evidence type="ECO:0000256" key="5">
    <source>
        <dbReference type="ARBA" id="ARBA00022598"/>
    </source>
</evidence>
<keyword evidence="9 17" id="KW-1133">Transmembrane helix</keyword>
<comment type="catalytic activity">
    <reaction evidence="13">
        <text>a very long-chain fatty acid + ATP + CoA = a very long-chain fatty acyl-CoA + AMP + diphosphate</text>
        <dbReference type="Rhea" id="RHEA:54536"/>
        <dbReference type="ChEBI" id="CHEBI:30616"/>
        <dbReference type="ChEBI" id="CHEBI:33019"/>
        <dbReference type="ChEBI" id="CHEBI:57287"/>
        <dbReference type="ChEBI" id="CHEBI:58950"/>
        <dbReference type="ChEBI" id="CHEBI:138261"/>
        <dbReference type="ChEBI" id="CHEBI:456215"/>
    </reaction>
    <physiologicalReaction direction="left-to-right" evidence="13">
        <dbReference type="Rhea" id="RHEA:54537"/>
    </physiologicalReaction>
</comment>
<evidence type="ECO:0000256" key="17">
    <source>
        <dbReference type="SAM" id="Phobius"/>
    </source>
</evidence>
<feature type="domain" description="AMP-binding enzyme C-terminal" evidence="19">
    <location>
        <begin position="638"/>
        <end position="713"/>
    </location>
</feature>
<evidence type="ECO:0000259" key="18">
    <source>
        <dbReference type="Pfam" id="PF00501"/>
    </source>
</evidence>
<feature type="compositionally biased region" description="Low complexity" evidence="16">
    <location>
        <begin position="15"/>
        <end position="31"/>
    </location>
</feature>
<feature type="transmembrane region" description="Helical" evidence="17">
    <location>
        <begin position="110"/>
        <end position="133"/>
    </location>
</feature>
<evidence type="ECO:0000256" key="12">
    <source>
        <dbReference type="ARBA" id="ARBA00026121"/>
    </source>
</evidence>
<dbReference type="GO" id="GO:0005789">
    <property type="term" value="C:endoplasmic reticulum membrane"/>
    <property type="evidence" value="ECO:0007669"/>
    <property type="project" value="TreeGrafter"/>
</dbReference>
<dbReference type="RefSeq" id="XP_001603923.2">
    <property type="nucleotide sequence ID" value="XM_001603873.6"/>
</dbReference>
<organism evidence="20 21">
    <name type="scientific">Nasonia vitripennis</name>
    <name type="common">Parasitic wasp</name>
    <dbReference type="NCBI Taxonomy" id="7425"/>
    <lineage>
        <taxon>Eukaryota</taxon>
        <taxon>Metazoa</taxon>
        <taxon>Ecdysozoa</taxon>
        <taxon>Arthropoda</taxon>
        <taxon>Hexapoda</taxon>
        <taxon>Insecta</taxon>
        <taxon>Pterygota</taxon>
        <taxon>Neoptera</taxon>
        <taxon>Endopterygota</taxon>
        <taxon>Hymenoptera</taxon>
        <taxon>Apocrita</taxon>
        <taxon>Proctotrupomorpha</taxon>
        <taxon>Chalcidoidea</taxon>
        <taxon>Pteromalidae</taxon>
        <taxon>Pteromalinae</taxon>
        <taxon>Nasonia</taxon>
    </lineage>
</organism>
<dbReference type="PANTHER" id="PTHR43107:SF21">
    <property type="entry name" value="FATTY ACID TRANSPORT PROTEIN 1, ISOFORM F-RELATED"/>
    <property type="match status" value="1"/>
</dbReference>
<keyword evidence="3" id="KW-0813">Transport</keyword>
<dbReference type="OrthoDB" id="288590at2759"/>
<feature type="transmembrane region" description="Helical" evidence="17">
    <location>
        <begin position="139"/>
        <end position="160"/>
    </location>
</feature>
<dbReference type="Gene3D" id="3.30.300.30">
    <property type="match status" value="1"/>
</dbReference>
<dbReference type="EC" id="6.2.1.3" evidence="12"/>
<comment type="catalytic activity">
    <reaction evidence="15">
        <text>tetracosanoate + ATP + CoA = tetracosanoyl-CoA + AMP + diphosphate</text>
        <dbReference type="Rhea" id="RHEA:33639"/>
        <dbReference type="ChEBI" id="CHEBI:30616"/>
        <dbReference type="ChEBI" id="CHEBI:31014"/>
        <dbReference type="ChEBI" id="CHEBI:33019"/>
        <dbReference type="ChEBI" id="CHEBI:57287"/>
        <dbReference type="ChEBI" id="CHEBI:65052"/>
        <dbReference type="ChEBI" id="CHEBI:456215"/>
    </reaction>
    <physiologicalReaction direction="left-to-right" evidence="15">
        <dbReference type="Rhea" id="RHEA:33640"/>
    </physiologicalReaction>
</comment>
<dbReference type="GeneID" id="100120264"/>
<feature type="compositionally biased region" description="Basic and acidic residues" evidence="16">
    <location>
        <begin position="32"/>
        <end position="42"/>
    </location>
</feature>
<evidence type="ECO:0000256" key="11">
    <source>
        <dbReference type="ARBA" id="ARBA00024484"/>
    </source>
</evidence>
<feature type="compositionally biased region" description="Low complexity" evidence="16">
    <location>
        <begin position="56"/>
        <end position="71"/>
    </location>
</feature>
<evidence type="ECO:0000256" key="2">
    <source>
        <dbReference type="ARBA" id="ARBA00006432"/>
    </source>
</evidence>
<proteinExistence type="inferred from homology"/>
<dbReference type="FunFam" id="3.30.300.30:FF:000002">
    <property type="entry name" value="Long-chain fatty acid transport protein 1"/>
    <property type="match status" value="1"/>
</dbReference>
<evidence type="ECO:0000259" key="19">
    <source>
        <dbReference type="Pfam" id="PF13193"/>
    </source>
</evidence>
<dbReference type="InterPro" id="IPR025110">
    <property type="entry name" value="AMP-bd_C"/>
</dbReference>
<dbReference type="EnsemblMetazoa" id="XM_001603873">
    <property type="protein sequence ID" value="XP_001603923"/>
    <property type="gene ID" value="LOC100120264"/>
</dbReference>
<protein>
    <recommendedName>
        <fullName evidence="12">long-chain-fatty-acid--CoA ligase</fullName>
        <ecNumber evidence="12">6.2.1.3</ecNumber>
    </recommendedName>
    <alternativeName>
        <fullName evidence="14">Long-chain-fatty-acid--CoA ligase</fullName>
    </alternativeName>
</protein>
<dbReference type="FunFam" id="3.40.50.12780:FF:000005">
    <property type="entry name" value="Solute carrier family 27 member 6"/>
    <property type="match status" value="1"/>
</dbReference>
<dbReference type="InterPro" id="IPR042099">
    <property type="entry name" value="ANL_N_sf"/>
</dbReference>
<evidence type="ECO:0000256" key="1">
    <source>
        <dbReference type="ARBA" id="ARBA00004651"/>
    </source>
</evidence>
<evidence type="ECO:0000256" key="9">
    <source>
        <dbReference type="ARBA" id="ARBA00022989"/>
    </source>
</evidence>
<dbReference type="SMR" id="A0A7M7G598"/>
<evidence type="ECO:0000256" key="14">
    <source>
        <dbReference type="ARBA" id="ARBA00041297"/>
    </source>
</evidence>
<dbReference type="Gene3D" id="3.40.50.12780">
    <property type="entry name" value="N-terminal domain of ligase-like"/>
    <property type="match status" value="1"/>
</dbReference>
<dbReference type="InterPro" id="IPR000873">
    <property type="entry name" value="AMP-dep_synth/lig_dom"/>
</dbReference>
<comment type="subcellular location">
    <subcellularLocation>
        <location evidence="1">Cell membrane</location>
        <topology evidence="1">Multi-pass membrane protein</topology>
    </subcellularLocation>
</comment>
<dbReference type="KEGG" id="nvi:100120264"/>
<evidence type="ECO:0000313" key="21">
    <source>
        <dbReference type="Proteomes" id="UP000002358"/>
    </source>
</evidence>
<evidence type="ECO:0000256" key="4">
    <source>
        <dbReference type="ARBA" id="ARBA00022475"/>
    </source>
</evidence>
<dbReference type="PANTHER" id="PTHR43107">
    <property type="entry name" value="LONG-CHAIN FATTY ACID TRANSPORT PROTEIN"/>
    <property type="match status" value="1"/>
</dbReference>
<dbReference type="GO" id="GO:0005886">
    <property type="term" value="C:plasma membrane"/>
    <property type="evidence" value="ECO:0007669"/>
    <property type="project" value="UniProtKB-SubCell"/>
</dbReference>
<evidence type="ECO:0000256" key="8">
    <source>
        <dbReference type="ARBA" id="ARBA00022832"/>
    </source>
</evidence>
<feature type="domain" description="AMP-dependent synthetase/ligase" evidence="18">
    <location>
        <begin position="199"/>
        <end position="543"/>
    </location>
</feature>
<accession>A0A7M7G598</accession>
<evidence type="ECO:0000256" key="3">
    <source>
        <dbReference type="ARBA" id="ARBA00022448"/>
    </source>
</evidence>
<evidence type="ECO:0000256" key="15">
    <source>
        <dbReference type="ARBA" id="ARBA00048666"/>
    </source>
</evidence>
<keyword evidence="4" id="KW-1003">Cell membrane</keyword>
<feature type="region of interest" description="Disordered" evidence="16">
    <location>
        <begin position="1"/>
        <end position="71"/>
    </location>
</feature>
<keyword evidence="10 17" id="KW-0472">Membrane</keyword>
<dbReference type="Pfam" id="PF00501">
    <property type="entry name" value="AMP-binding"/>
    <property type="match status" value="1"/>
</dbReference>
<evidence type="ECO:0000256" key="7">
    <source>
        <dbReference type="ARBA" id="ARBA00022741"/>
    </source>
</evidence>
<dbReference type="InParanoid" id="A0A7M7G598"/>
<dbReference type="GO" id="GO:0044539">
    <property type="term" value="P:long-chain fatty acid import into cell"/>
    <property type="evidence" value="ECO:0007669"/>
    <property type="project" value="TreeGrafter"/>
</dbReference>
<keyword evidence="21" id="KW-1185">Reference proteome</keyword>
<dbReference type="FunCoup" id="A0A7M7G598">
    <property type="interactions" value="898"/>
</dbReference>
<sequence length="760" mass="82886">MADTTVEKNMINTMSNGNSKSSSSIILNSSNNKDRDVERGEPNGDGGGGGGEEHSSSSVVGRPAAGNSSTSGAASEAVSIASLELGAAAPGGAGRNRAGSSRRWAAVARLLRRLLLAMFLLAGLLAALAALLFYMGPIFLVQLCVVALVAYFVAGGRLRWFVVALKTAPRDIKAISRYVCLLWTIKGHEKKDRSVADVFRQHVAKNPTKPCLVFEDQEWTFQQIEDYSNKVAQVFKSHGYKKGDAVALLLENRPEYVCIWLGLSKLGIITPLINTNLRKSSLLHSVNVAGAQALIYGADLAEAVKDIAPSLDAKLALYRLSDVANLPTDGLKEKELGNFLADASSAAPVVQDKGCYGDKLMYIYTSGTTGLPKAAVITNSRFMFIASGIHFLASFCSSDKFYTPLPLYHTAGGVMTIGQALLHGATVVIRKKFSASAYFSDCIKYNCTVSQYIGEMCRYILAVPPKPEDKKHNIRVIFGNGLRPQIWREFVARFEIPQVCEFYGATEGNANIVNVDNTVGAIGFVSRILPAVYPISIIKVDTDGEPIRNAKGLCQVCEPGEPGVFIGKIIPNNPSRAFLGYVDKKASKTKVVHDVFCKGDSAFLSGDILVADELGYLYFKDRTGDTFRWKGENVSTSEIEAIVSNLINYRDCVVYGVEVHGAEGRAGMAAIYDEDGTLNIDRLAKDVKEQLPVYARPQFIRILTKIDLTGTFKLKKKDLQVEGYDPKRIRDKLYYLDSKAGYQLLTPDTYDQIQAGKIRF</sequence>
<evidence type="ECO:0000256" key="13">
    <source>
        <dbReference type="ARBA" id="ARBA00036527"/>
    </source>
</evidence>
<dbReference type="AlphaFoldDB" id="A0A7M7G598"/>
<keyword evidence="7" id="KW-0547">Nucleotide-binding</keyword>
<dbReference type="PROSITE" id="PS00455">
    <property type="entry name" value="AMP_BINDING"/>
    <property type="match status" value="1"/>
</dbReference>
<dbReference type="Pfam" id="PF13193">
    <property type="entry name" value="AMP-binding_C"/>
    <property type="match status" value="1"/>
</dbReference>
<dbReference type="GO" id="GO:0004467">
    <property type="term" value="F:long-chain fatty acid-CoA ligase activity"/>
    <property type="evidence" value="ECO:0007669"/>
    <property type="project" value="UniProtKB-EC"/>
</dbReference>
<reference evidence="20" key="1">
    <citation type="submission" date="2021-01" db="UniProtKB">
        <authorList>
            <consortium name="EnsemblMetazoa"/>
        </authorList>
    </citation>
    <scope>IDENTIFICATION</scope>
</reference>
<dbReference type="GO" id="GO:0000166">
    <property type="term" value="F:nucleotide binding"/>
    <property type="evidence" value="ECO:0007669"/>
    <property type="project" value="UniProtKB-KW"/>
</dbReference>
<keyword evidence="8" id="KW-0443">Lipid metabolism</keyword>
<keyword evidence="6 17" id="KW-0812">Transmembrane</keyword>
<dbReference type="InterPro" id="IPR045851">
    <property type="entry name" value="AMP-bd_C_sf"/>
</dbReference>
<keyword evidence="5" id="KW-0436">Ligase</keyword>
<comment type="catalytic activity">
    <reaction evidence="11">
        <text>a long-chain fatty acid + ATP + CoA = a long-chain fatty acyl-CoA + AMP + diphosphate</text>
        <dbReference type="Rhea" id="RHEA:15421"/>
        <dbReference type="ChEBI" id="CHEBI:30616"/>
        <dbReference type="ChEBI" id="CHEBI:33019"/>
        <dbReference type="ChEBI" id="CHEBI:57287"/>
        <dbReference type="ChEBI" id="CHEBI:57560"/>
        <dbReference type="ChEBI" id="CHEBI:83139"/>
        <dbReference type="ChEBI" id="CHEBI:456215"/>
        <dbReference type="EC" id="6.2.1.3"/>
    </reaction>
    <physiologicalReaction direction="left-to-right" evidence="11">
        <dbReference type="Rhea" id="RHEA:15422"/>
    </physiologicalReaction>
</comment>
<keyword evidence="8" id="KW-0276">Fatty acid metabolism</keyword>
<evidence type="ECO:0000256" key="6">
    <source>
        <dbReference type="ARBA" id="ARBA00022692"/>
    </source>
</evidence>
<dbReference type="GO" id="GO:0005324">
    <property type="term" value="F:long-chain fatty acid transmembrane transporter activity"/>
    <property type="evidence" value="ECO:0007669"/>
    <property type="project" value="TreeGrafter"/>
</dbReference>
<dbReference type="InterPro" id="IPR020845">
    <property type="entry name" value="AMP-binding_CS"/>
</dbReference>
<dbReference type="SUPFAM" id="SSF56801">
    <property type="entry name" value="Acetyl-CoA synthetase-like"/>
    <property type="match status" value="1"/>
</dbReference>